<evidence type="ECO:0000256" key="4">
    <source>
        <dbReference type="ARBA" id="ARBA00022692"/>
    </source>
</evidence>
<keyword evidence="4 8" id="KW-0812">Transmembrane</keyword>
<evidence type="ECO:0000256" key="8">
    <source>
        <dbReference type="RuleBase" id="RU362002"/>
    </source>
</evidence>
<feature type="transmembrane region" description="Helical" evidence="8">
    <location>
        <begin position="337"/>
        <end position="355"/>
    </location>
</feature>
<feature type="transmembrane region" description="Helical" evidence="8">
    <location>
        <begin position="249"/>
        <end position="269"/>
    </location>
</feature>
<feature type="transmembrane region" description="Helical" evidence="8">
    <location>
        <begin position="184"/>
        <end position="206"/>
    </location>
</feature>
<feature type="transmembrane region" description="Helical" evidence="8">
    <location>
        <begin position="375"/>
        <end position="397"/>
    </location>
</feature>
<proteinExistence type="inferred from homology"/>
<keyword evidence="9" id="KW-0732">Signal</keyword>
<evidence type="ECO:0000256" key="6">
    <source>
        <dbReference type="ARBA" id="ARBA00023136"/>
    </source>
</evidence>
<dbReference type="InterPro" id="IPR024041">
    <property type="entry name" value="NH4_transpt_AmtB-like_dom"/>
</dbReference>
<protein>
    <recommendedName>
        <fullName evidence="8">Ammonium transporter</fullName>
    </recommendedName>
</protein>
<dbReference type="InterPro" id="IPR029020">
    <property type="entry name" value="Ammonium/urea_transptr"/>
</dbReference>
<gene>
    <name evidence="11" type="primary">amtB</name>
    <name evidence="11" type="ORF">NCTC11801_00849</name>
</gene>
<feature type="transmembrane region" description="Helical" evidence="8">
    <location>
        <begin position="121"/>
        <end position="143"/>
    </location>
</feature>
<dbReference type="GO" id="GO:0005886">
    <property type="term" value="C:plasma membrane"/>
    <property type="evidence" value="ECO:0007669"/>
    <property type="project" value="UniProtKB-SubCell"/>
</dbReference>
<dbReference type="Proteomes" id="UP000254208">
    <property type="component" value="Unassembled WGS sequence"/>
</dbReference>
<evidence type="ECO:0000313" key="12">
    <source>
        <dbReference type="Proteomes" id="UP000254208"/>
    </source>
</evidence>
<dbReference type="InterPro" id="IPR001905">
    <property type="entry name" value="Ammonium_transpt"/>
</dbReference>
<keyword evidence="5 8" id="KW-1133">Transmembrane helix</keyword>
<feature type="signal peptide" evidence="9">
    <location>
        <begin position="1"/>
        <end position="23"/>
    </location>
</feature>
<dbReference type="AlphaFoldDB" id="A0A379FML4"/>
<dbReference type="SUPFAM" id="SSF111352">
    <property type="entry name" value="Ammonium transporter"/>
    <property type="match status" value="1"/>
</dbReference>
<organism evidence="11 12">
    <name type="scientific">Providencia rettgeri</name>
    <dbReference type="NCBI Taxonomy" id="587"/>
    <lineage>
        <taxon>Bacteria</taxon>
        <taxon>Pseudomonadati</taxon>
        <taxon>Pseudomonadota</taxon>
        <taxon>Gammaproteobacteria</taxon>
        <taxon>Enterobacterales</taxon>
        <taxon>Morganellaceae</taxon>
        <taxon>Providencia</taxon>
    </lineage>
</organism>
<dbReference type="NCBIfam" id="TIGR00836">
    <property type="entry name" value="amt"/>
    <property type="match status" value="1"/>
</dbReference>
<feature type="transmembrane region" description="Helical" evidence="8">
    <location>
        <begin position="281"/>
        <end position="300"/>
    </location>
</feature>
<feature type="transmembrane region" description="Helical" evidence="8">
    <location>
        <begin position="218"/>
        <end position="237"/>
    </location>
</feature>
<dbReference type="EMBL" id="UGTZ01000001">
    <property type="protein sequence ID" value="SUC29936.1"/>
    <property type="molecule type" value="Genomic_DNA"/>
</dbReference>
<feature type="transmembrane region" description="Helical" evidence="8">
    <location>
        <begin position="67"/>
        <end position="87"/>
    </location>
</feature>
<evidence type="ECO:0000256" key="3">
    <source>
        <dbReference type="ARBA" id="ARBA00022448"/>
    </source>
</evidence>
<evidence type="ECO:0000256" key="2">
    <source>
        <dbReference type="ARBA" id="ARBA00005887"/>
    </source>
</evidence>
<dbReference type="Pfam" id="PF00909">
    <property type="entry name" value="Ammonium_transp"/>
    <property type="match status" value="1"/>
</dbReference>
<dbReference type="InterPro" id="IPR018047">
    <property type="entry name" value="Ammonium_transpt_CS"/>
</dbReference>
<dbReference type="NCBIfam" id="NF007947">
    <property type="entry name" value="PRK10666.1"/>
    <property type="match status" value="1"/>
</dbReference>
<sequence length="428" mass="44864">MRKGFQYLFLLLLMGGFPITVFAAEETLDKADNAFMMIATALVIFMILPGIALFYGGLLRSKNVLSLMAQTAVIFALVSVIWIVYGYSLAFSEGNDFIGGFSQIMLKDITVESLSGPIPQFIHVVFQGAFACLTVALVIGALGERIKFSAILIFTLIWTTFAYLPMAHMVWGGGILSQDGALDFAGGTVVHINAAVAGLVGAYLLGHRTGLGKEAIKPHNLPMVFMGTSILFIGWFGFNAGSAGSANSIAALAFVNTIAAAAGAILSWTLAEWLFREKPSLLGACSGCLAGLVGVTPAAGTVGVGGALIIGLLSGLAGLWGVVILKRRLKVDDVCDVFGVHGVCGILGCLLTGVFTSTVLGGSGYAEGITMMKQVGIQAVSILVCVVWTAIVAYIAFKIAEKTSGLRINVEKEREGLDITSHGESAYN</sequence>
<name>A0A379FML4_PRORE</name>
<feature type="transmembrane region" description="Helical" evidence="8">
    <location>
        <begin position="306"/>
        <end position="325"/>
    </location>
</feature>
<keyword evidence="3 8" id="KW-0813">Transport</keyword>
<feature type="transmembrane region" description="Helical" evidence="8">
    <location>
        <begin position="150"/>
        <end position="172"/>
    </location>
</feature>
<evidence type="ECO:0000256" key="1">
    <source>
        <dbReference type="ARBA" id="ARBA00004141"/>
    </source>
</evidence>
<keyword evidence="6 8" id="KW-0472">Membrane</keyword>
<evidence type="ECO:0000256" key="7">
    <source>
        <dbReference type="ARBA" id="ARBA00023177"/>
    </source>
</evidence>
<evidence type="ECO:0000259" key="10">
    <source>
        <dbReference type="Pfam" id="PF00909"/>
    </source>
</evidence>
<dbReference type="PROSITE" id="PS01219">
    <property type="entry name" value="AMMONIUM_TRANSP"/>
    <property type="match status" value="1"/>
</dbReference>
<dbReference type="PANTHER" id="PTHR43029:SF10">
    <property type="entry name" value="AMMONIUM TRANSPORTER MEP2"/>
    <property type="match status" value="1"/>
</dbReference>
<comment type="similarity">
    <text evidence="2 8">Belongs to the ammonia transporter channel (TC 1.A.11.2) family.</text>
</comment>
<accession>A0A379FML4</accession>
<keyword evidence="7 8" id="KW-0924">Ammonia transport</keyword>
<evidence type="ECO:0000313" key="11">
    <source>
        <dbReference type="EMBL" id="SUC29936.1"/>
    </source>
</evidence>
<reference evidence="11 12" key="1">
    <citation type="submission" date="2018-06" db="EMBL/GenBank/DDBJ databases">
        <authorList>
            <consortium name="Pathogen Informatics"/>
            <person name="Doyle S."/>
        </authorList>
    </citation>
    <scope>NUCLEOTIDE SEQUENCE [LARGE SCALE GENOMIC DNA]</scope>
    <source>
        <strain evidence="11 12">NCTC11801</strain>
    </source>
</reference>
<feature type="domain" description="Ammonium transporter AmtB-like" evidence="10">
    <location>
        <begin position="34"/>
        <end position="427"/>
    </location>
</feature>
<comment type="subcellular location">
    <subcellularLocation>
        <location evidence="8">Cell membrane</location>
        <topology evidence="8">Multi-pass membrane protein</topology>
    </subcellularLocation>
    <subcellularLocation>
        <location evidence="1">Membrane</location>
        <topology evidence="1">Multi-pass membrane protein</topology>
    </subcellularLocation>
</comment>
<evidence type="ECO:0000256" key="5">
    <source>
        <dbReference type="ARBA" id="ARBA00022989"/>
    </source>
</evidence>
<dbReference type="GO" id="GO:0008519">
    <property type="term" value="F:ammonium channel activity"/>
    <property type="evidence" value="ECO:0007669"/>
    <property type="project" value="InterPro"/>
</dbReference>
<dbReference type="PANTHER" id="PTHR43029">
    <property type="entry name" value="AMMONIUM TRANSPORTER MEP2"/>
    <property type="match status" value="1"/>
</dbReference>
<feature type="chain" id="PRO_5016945432" description="Ammonium transporter" evidence="9">
    <location>
        <begin position="24"/>
        <end position="428"/>
    </location>
</feature>
<evidence type="ECO:0000256" key="9">
    <source>
        <dbReference type="SAM" id="SignalP"/>
    </source>
</evidence>
<feature type="transmembrane region" description="Helical" evidence="8">
    <location>
        <begin position="33"/>
        <end position="55"/>
    </location>
</feature>
<dbReference type="Gene3D" id="1.10.3430.10">
    <property type="entry name" value="Ammonium transporter AmtB like domains"/>
    <property type="match status" value="1"/>
</dbReference>